<dbReference type="InterPro" id="IPR013121">
    <property type="entry name" value="Fe_red_NAD-bd_6"/>
</dbReference>
<dbReference type="PANTHER" id="PTHR32361">
    <property type="entry name" value="FERRIC/CUPRIC REDUCTASE TRANSMEMBRANE COMPONENT"/>
    <property type="match status" value="1"/>
</dbReference>
<evidence type="ECO:0000256" key="2">
    <source>
        <dbReference type="ARBA" id="ARBA00006278"/>
    </source>
</evidence>
<feature type="compositionally biased region" description="Basic and acidic residues" evidence="14">
    <location>
        <begin position="922"/>
        <end position="933"/>
    </location>
</feature>
<dbReference type="GO" id="GO:0005886">
    <property type="term" value="C:plasma membrane"/>
    <property type="evidence" value="ECO:0007669"/>
    <property type="project" value="UniProtKB-SubCell"/>
</dbReference>
<accession>A0A316YXY7</accession>
<evidence type="ECO:0000256" key="9">
    <source>
        <dbReference type="ARBA" id="ARBA00023002"/>
    </source>
</evidence>
<keyword evidence="5" id="KW-1003">Cell membrane</keyword>
<name>A0A316YXY7_9BASI</name>
<dbReference type="GO" id="GO:0052851">
    <property type="term" value="F:ferric-chelate reductase (NADPH) activity"/>
    <property type="evidence" value="ECO:0007669"/>
    <property type="project" value="UniProtKB-EC"/>
</dbReference>
<feature type="region of interest" description="Disordered" evidence="14">
    <location>
        <begin position="869"/>
        <end position="990"/>
    </location>
</feature>
<dbReference type="RefSeq" id="XP_025381114.1">
    <property type="nucleotide sequence ID" value="XM_025524701.1"/>
</dbReference>
<feature type="transmembrane region" description="Helical" evidence="15">
    <location>
        <begin position="242"/>
        <end position="263"/>
    </location>
</feature>
<dbReference type="OrthoDB" id="10006946at2759"/>
<dbReference type="PROSITE" id="PS51384">
    <property type="entry name" value="FAD_FR"/>
    <property type="match status" value="1"/>
</dbReference>
<evidence type="ECO:0000256" key="13">
    <source>
        <dbReference type="ARBA" id="ARBA00048483"/>
    </source>
</evidence>
<evidence type="ECO:0000313" key="18">
    <source>
        <dbReference type="Proteomes" id="UP000245768"/>
    </source>
</evidence>
<dbReference type="InterPro" id="IPR013112">
    <property type="entry name" value="FAD-bd_8"/>
</dbReference>
<feature type="transmembrane region" description="Helical" evidence="15">
    <location>
        <begin position="305"/>
        <end position="331"/>
    </location>
</feature>
<dbReference type="Pfam" id="PF01794">
    <property type="entry name" value="Ferric_reduct"/>
    <property type="match status" value="1"/>
</dbReference>
<evidence type="ECO:0000313" key="17">
    <source>
        <dbReference type="EMBL" id="PWN93916.1"/>
    </source>
</evidence>
<keyword evidence="9" id="KW-0560">Oxidoreductase</keyword>
<comment type="similarity">
    <text evidence="2">Belongs to the ferric reductase (FRE) family.</text>
</comment>
<dbReference type="AlphaFoldDB" id="A0A316YXY7"/>
<dbReference type="GeneID" id="37046617"/>
<dbReference type="EMBL" id="KZ819634">
    <property type="protein sequence ID" value="PWN93916.1"/>
    <property type="molecule type" value="Genomic_DNA"/>
</dbReference>
<evidence type="ECO:0000256" key="14">
    <source>
        <dbReference type="SAM" id="MobiDB-lite"/>
    </source>
</evidence>
<dbReference type="InterPro" id="IPR017938">
    <property type="entry name" value="Riboflavin_synthase-like_b-brl"/>
</dbReference>
<feature type="compositionally biased region" description="Low complexity" evidence="14">
    <location>
        <begin position="955"/>
        <end position="986"/>
    </location>
</feature>
<dbReference type="InParanoid" id="A0A316YXY7"/>
<keyword evidence="10" id="KW-0406">Ion transport</keyword>
<evidence type="ECO:0000256" key="7">
    <source>
        <dbReference type="ARBA" id="ARBA00022982"/>
    </source>
</evidence>
<gene>
    <name evidence="17" type="ORF">FA10DRAFT_299253</name>
</gene>
<dbReference type="STRING" id="215250.A0A316YXY7"/>
<dbReference type="EC" id="1.16.1.9" evidence="3"/>
<feature type="region of interest" description="Disordered" evidence="14">
    <location>
        <begin position="562"/>
        <end position="583"/>
    </location>
</feature>
<evidence type="ECO:0000256" key="1">
    <source>
        <dbReference type="ARBA" id="ARBA00004651"/>
    </source>
</evidence>
<evidence type="ECO:0000256" key="6">
    <source>
        <dbReference type="ARBA" id="ARBA00022692"/>
    </source>
</evidence>
<keyword evidence="12" id="KW-0325">Glycoprotein</keyword>
<feature type="transmembrane region" description="Helical" evidence="15">
    <location>
        <begin position="343"/>
        <end position="362"/>
    </location>
</feature>
<dbReference type="SUPFAM" id="SSF63380">
    <property type="entry name" value="Riboflavin synthase domain-like"/>
    <property type="match status" value="1"/>
</dbReference>
<dbReference type="GO" id="GO:0006879">
    <property type="term" value="P:intracellular iron ion homeostasis"/>
    <property type="evidence" value="ECO:0007669"/>
    <property type="project" value="TreeGrafter"/>
</dbReference>
<protein>
    <recommendedName>
        <fullName evidence="3">ferric-chelate reductase (NADPH)</fullName>
        <ecNumber evidence="3">1.16.1.9</ecNumber>
    </recommendedName>
</protein>
<keyword evidence="7" id="KW-0249">Electron transport</keyword>
<feature type="compositionally biased region" description="Polar residues" evidence="14">
    <location>
        <begin position="1058"/>
        <end position="1079"/>
    </location>
</feature>
<keyword evidence="8 15" id="KW-1133">Transmembrane helix</keyword>
<evidence type="ECO:0000256" key="15">
    <source>
        <dbReference type="SAM" id="Phobius"/>
    </source>
</evidence>
<feature type="compositionally biased region" description="Basic residues" evidence="14">
    <location>
        <begin position="934"/>
        <end position="951"/>
    </location>
</feature>
<comment type="subcellular location">
    <subcellularLocation>
        <location evidence="1">Cell membrane</location>
        <topology evidence="1">Multi-pass membrane protein</topology>
    </subcellularLocation>
</comment>
<feature type="region of interest" description="Disordered" evidence="14">
    <location>
        <begin position="440"/>
        <end position="465"/>
    </location>
</feature>
<dbReference type="Proteomes" id="UP000245768">
    <property type="component" value="Unassembled WGS sequence"/>
</dbReference>
<feature type="compositionally biased region" description="Polar residues" evidence="14">
    <location>
        <begin position="445"/>
        <end position="455"/>
    </location>
</feature>
<evidence type="ECO:0000256" key="12">
    <source>
        <dbReference type="ARBA" id="ARBA00023180"/>
    </source>
</evidence>
<dbReference type="GO" id="GO:0006826">
    <property type="term" value="P:iron ion transport"/>
    <property type="evidence" value="ECO:0007669"/>
    <property type="project" value="TreeGrafter"/>
</dbReference>
<feature type="transmembrane region" description="Helical" evidence="15">
    <location>
        <begin position="48"/>
        <end position="66"/>
    </location>
</feature>
<feature type="region of interest" description="Disordered" evidence="14">
    <location>
        <begin position="1012"/>
        <end position="1033"/>
    </location>
</feature>
<dbReference type="InterPro" id="IPR039261">
    <property type="entry name" value="FNR_nucleotide-bd"/>
</dbReference>
<dbReference type="InterPro" id="IPR051410">
    <property type="entry name" value="Ferric/Cupric_Reductase"/>
</dbReference>
<organism evidence="17 18">
    <name type="scientific">Acaromyces ingoldii</name>
    <dbReference type="NCBI Taxonomy" id="215250"/>
    <lineage>
        <taxon>Eukaryota</taxon>
        <taxon>Fungi</taxon>
        <taxon>Dikarya</taxon>
        <taxon>Basidiomycota</taxon>
        <taxon>Ustilaginomycotina</taxon>
        <taxon>Exobasidiomycetes</taxon>
        <taxon>Exobasidiales</taxon>
        <taxon>Cryptobasidiaceae</taxon>
        <taxon>Acaromyces</taxon>
    </lineage>
</organism>
<dbReference type="InterPro" id="IPR013130">
    <property type="entry name" value="Fe3_Rdtase_TM_dom"/>
</dbReference>
<dbReference type="Pfam" id="PF08022">
    <property type="entry name" value="FAD_binding_8"/>
    <property type="match status" value="1"/>
</dbReference>
<feature type="transmembrane region" description="Helical" evidence="15">
    <location>
        <begin position="151"/>
        <end position="172"/>
    </location>
</feature>
<evidence type="ECO:0000256" key="5">
    <source>
        <dbReference type="ARBA" id="ARBA00022475"/>
    </source>
</evidence>
<keyword evidence="6 15" id="KW-0812">Transmembrane</keyword>
<evidence type="ECO:0000256" key="8">
    <source>
        <dbReference type="ARBA" id="ARBA00022989"/>
    </source>
</evidence>
<feature type="domain" description="FAD-binding FR-type" evidence="16">
    <location>
        <begin position="582"/>
        <end position="738"/>
    </location>
</feature>
<evidence type="ECO:0000256" key="11">
    <source>
        <dbReference type="ARBA" id="ARBA00023136"/>
    </source>
</evidence>
<sequence length="1228" mass="135522">MASVYVPPAKGTGSGYCTGSCATQDDNRRTYLAGYFNAHMLSVPSQRYLYLTWIVMAAILVFAALLQHLGLVDQTWIGAAWNRWAIKSRVVKLGKKSDPEKRAKEEEARTANLGLSLPPNVAAQVLNTSAPHRQGVPTKRKIFTFPSFGRMLLLAALVIVPVIFTFVGADYIRPSAGMFDLSESWPNNSLPVNTQGLYRRLQWGIGQYHPVTTTAPSLTLPYRTWWTAGGRTGAMTNALTPFILVTALRQVPFAIFSLKIFGGYGFDRLSFMHKWGGRVLWAFATAHVVLWSVQLDKDQAFGTNIWAFVFLWTRFRWGFVSYIFFTLLILLSISPMRSRYYEIFYVVHVICVIGFMVAAWLHHPPLGAWMWATLIYWAAERVCMATRTAWINGLGFAGRKPQFAVAASDSDGSFNLSHQAHRNSEKGSYGSSATRYHSHNAHGGQFSTASSQTMHGESFKTASPVPPLPHQGATLAPSSAEGPGAWQHDEFGDSKRRLTSNSARYDPVMDVIDSYNPADAPHAATRATLGQESSGPVRYTLEDQAGVATDRPHSMADHYAQHSHDSHHTRHMTSDTMPIPRRGPRPAMPADVAALIKPGFAFVQLLPGKTLRLTLRTPNRISWAPGQYINLNVPAVRFWESHPFTIASASNINYPVSTADEESAQPLAKARGEERTIVLLLRARKGFTLHLWNHVLRTREAQIQAAAEVVGPNGVRKTTTGVHLRAIVDGPYGSSQRTRWGIHSTVVIICGGSGISFGMSVLEYLCAAMTGATRRDSKFQTQRIRFVWMLREFSHLQWIASALRRCIEMVSPEQLLVELYVTHFNNLAAPARARGAPLTHYELSPPRTPFAPSTPSSLPVSRDDLTLSMHGDAIHPGGGFSSDGAYQQQARFTEGPEQEEYEYDAHDLTQFEGEDYSVPSAAERDINERLRKEGKLRRAATRKATMKRAGRGKGASRMQSASPSQQQQQQQQQQPQQPLSSPAMQMASQRAIHDQEVPLDPLNAAAEERDLGDRSIGIHSRQQSRADPSSADTFYSRNQLMPPPHQLPPFGDYSGTSTPYMEPSSSTLTPGDVTPSSWDMRSRTPDGRHAYVSGAMTPPASEFFHGDASSTANLVVGPGGGQEKFHGGAELQTNLSHLDAPIDLDVHEDMDLRVVAELARPGYPKLDRIIRQEAHNSAGRVLVATCGPQSLGTLVRSLVARQIDPSRVRKGDLSAQINVVTESYEWGG</sequence>
<dbReference type="PANTHER" id="PTHR32361:SF9">
    <property type="entry name" value="FERRIC REDUCTASE TRANSMEMBRANE COMPONENT 3-RELATED"/>
    <property type="match status" value="1"/>
</dbReference>
<dbReference type="InterPro" id="IPR017927">
    <property type="entry name" value="FAD-bd_FR_type"/>
</dbReference>
<dbReference type="CDD" id="cd06186">
    <property type="entry name" value="NOX_Duox_like_FAD_NADP"/>
    <property type="match status" value="1"/>
</dbReference>
<keyword evidence="18" id="KW-1185">Reference proteome</keyword>
<keyword evidence="11 15" id="KW-0472">Membrane</keyword>
<proteinExistence type="inferred from homology"/>
<dbReference type="Pfam" id="PF08030">
    <property type="entry name" value="NAD_binding_6"/>
    <property type="match status" value="1"/>
</dbReference>
<feature type="compositionally biased region" description="Polar residues" evidence="14">
    <location>
        <begin position="1020"/>
        <end position="1033"/>
    </location>
</feature>
<dbReference type="Gene3D" id="3.40.50.80">
    <property type="entry name" value="Nucleotide-binding domain of ferredoxin-NADP reductase (FNR) module"/>
    <property type="match status" value="1"/>
</dbReference>
<feature type="transmembrane region" description="Helical" evidence="15">
    <location>
        <begin position="275"/>
        <end position="293"/>
    </location>
</feature>
<evidence type="ECO:0000259" key="16">
    <source>
        <dbReference type="PROSITE" id="PS51384"/>
    </source>
</evidence>
<dbReference type="GO" id="GO:0015677">
    <property type="term" value="P:copper ion import"/>
    <property type="evidence" value="ECO:0007669"/>
    <property type="project" value="TreeGrafter"/>
</dbReference>
<evidence type="ECO:0000256" key="10">
    <source>
        <dbReference type="ARBA" id="ARBA00023065"/>
    </source>
</evidence>
<feature type="region of interest" description="Disordered" evidence="14">
    <location>
        <begin position="1058"/>
        <end position="1082"/>
    </location>
</feature>
<dbReference type="Gene3D" id="2.40.30.10">
    <property type="entry name" value="Translation factors"/>
    <property type="match status" value="1"/>
</dbReference>
<evidence type="ECO:0000256" key="4">
    <source>
        <dbReference type="ARBA" id="ARBA00022448"/>
    </source>
</evidence>
<keyword evidence="4" id="KW-0813">Transport</keyword>
<comment type="catalytic activity">
    <reaction evidence="13">
        <text>2 a Fe(II)-siderophore + NADP(+) + H(+) = 2 a Fe(III)-siderophore + NADPH</text>
        <dbReference type="Rhea" id="RHEA:28795"/>
        <dbReference type="Rhea" id="RHEA-COMP:11342"/>
        <dbReference type="Rhea" id="RHEA-COMP:11344"/>
        <dbReference type="ChEBI" id="CHEBI:15378"/>
        <dbReference type="ChEBI" id="CHEBI:29033"/>
        <dbReference type="ChEBI" id="CHEBI:29034"/>
        <dbReference type="ChEBI" id="CHEBI:57783"/>
        <dbReference type="ChEBI" id="CHEBI:58349"/>
        <dbReference type="EC" id="1.16.1.9"/>
    </reaction>
</comment>
<evidence type="ECO:0000256" key="3">
    <source>
        <dbReference type="ARBA" id="ARBA00012668"/>
    </source>
</evidence>
<reference evidence="17" key="1">
    <citation type="journal article" date="2018" name="Mol. Biol. Evol.">
        <title>Broad Genomic Sampling Reveals a Smut Pathogenic Ancestry of the Fungal Clade Ustilaginomycotina.</title>
        <authorList>
            <person name="Kijpornyongpan T."/>
            <person name="Mondo S.J."/>
            <person name="Barry K."/>
            <person name="Sandor L."/>
            <person name="Lee J."/>
            <person name="Lipzen A."/>
            <person name="Pangilinan J."/>
            <person name="LaButti K."/>
            <person name="Hainaut M."/>
            <person name="Henrissat B."/>
            <person name="Grigoriev I.V."/>
            <person name="Spatafora J.W."/>
            <person name="Aime M.C."/>
        </authorList>
    </citation>
    <scope>NUCLEOTIDE SEQUENCE [LARGE SCALE GENOMIC DNA]</scope>
    <source>
        <strain evidence="17">MCA 4198</strain>
    </source>
</reference>
<dbReference type="SFLD" id="SFLDS00052">
    <property type="entry name" value="Ferric_Reductase_Domain"/>
    <property type="match status" value="2"/>
</dbReference>